<dbReference type="AlphaFoldDB" id="E4Y0J8"/>
<dbReference type="EMBL" id="FN653504">
    <property type="protein sequence ID" value="CBY15406.1"/>
    <property type="molecule type" value="Genomic_DNA"/>
</dbReference>
<organism evidence="1">
    <name type="scientific">Oikopleura dioica</name>
    <name type="common">Tunicate</name>
    <dbReference type="NCBI Taxonomy" id="34765"/>
    <lineage>
        <taxon>Eukaryota</taxon>
        <taxon>Metazoa</taxon>
        <taxon>Chordata</taxon>
        <taxon>Tunicata</taxon>
        <taxon>Appendicularia</taxon>
        <taxon>Copelata</taxon>
        <taxon>Oikopleuridae</taxon>
        <taxon>Oikopleura</taxon>
    </lineage>
</organism>
<keyword evidence="2" id="KW-1185">Reference proteome</keyword>
<protein>
    <recommendedName>
        <fullName evidence="3">OB domain-containing protein</fullName>
    </recommendedName>
</protein>
<reference evidence="1" key="1">
    <citation type="journal article" date="2010" name="Science">
        <title>Plasticity of animal genome architecture unmasked by rapid evolution of a pelagic tunicate.</title>
        <authorList>
            <person name="Denoeud F."/>
            <person name="Henriet S."/>
            <person name="Mungpakdee S."/>
            <person name="Aury J.M."/>
            <person name="Da Silva C."/>
            <person name="Brinkmann H."/>
            <person name="Mikhaleva J."/>
            <person name="Olsen L.C."/>
            <person name="Jubin C."/>
            <person name="Canestro C."/>
            <person name="Bouquet J.M."/>
            <person name="Danks G."/>
            <person name="Poulain J."/>
            <person name="Campsteijn C."/>
            <person name="Adamski M."/>
            <person name="Cross I."/>
            <person name="Yadetie F."/>
            <person name="Muffato M."/>
            <person name="Louis A."/>
            <person name="Butcher S."/>
            <person name="Tsagkogeorga G."/>
            <person name="Konrad A."/>
            <person name="Singh S."/>
            <person name="Jensen M.F."/>
            <person name="Cong E.H."/>
            <person name="Eikeseth-Otteraa H."/>
            <person name="Noel B."/>
            <person name="Anthouard V."/>
            <person name="Porcel B.M."/>
            <person name="Kachouri-Lafond R."/>
            <person name="Nishino A."/>
            <person name="Ugolini M."/>
            <person name="Chourrout P."/>
            <person name="Nishida H."/>
            <person name="Aasland R."/>
            <person name="Huzurbazar S."/>
            <person name="Westhof E."/>
            <person name="Delsuc F."/>
            <person name="Lehrach H."/>
            <person name="Reinhardt R."/>
            <person name="Weissenbach J."/>
            <person name="Roy S.W."/>
            <person name="Artiguenave F."/>
            <person name="Postlethwait J.H."/>
            <person name="Manak J.R."/>
            <person name="Thompson E.M."/>
            <person name="Jaillon O."/>
            <person name="Du Pasquier L."/>
            <person name="Boudinot P."/>
            <person name="Liberles D.A."/>
            <person name="Volff J.N."/>
            <person name="Philippe H."/>
            <person name="Lenhard B."/>
            <person name="Roest Crollius H."/>
            <person name="Wincker P."/>
            <person name="Chourrout D."/>
        </authorList>
    </citation>
    <scope>NUCLEOTIDE SEQUENCE [LARGE SCALE GENOMIC DNA]</scope>
</reference>
<evidence type="ECO:0000313" key="2">
    <source>
        <dbReference type="Proteomes" id="UP000001307"/>
    </source>
</evidence>
<accession>E4Y0J8</accession>
<sequence>MAENKMLQNYVHVTLANLNKPDSFFTSDVGNGFLIYGWQIAMGAAVFCGKVLGTKEIEKNESSALGICLDDGTGIHVFNDVIRVTNVKKGDYIKIFGAIKPNKNSLLAFVLVHVIQPIKENPASVLSCFMLEAIQTVALVMGNGKAAEDKEITEDEYPVLKRDGVNATACRVLSIVLNNKSEEGAKCPADFKTTGLKEEEIMKILNELMDHGRDKSTHKFINIKLKGMSTAPSTIIISKRPKMKQHTVM</sequence>
<dbReference type="InParanoid" id="E4Y0J8"/>
<dbReference type="Proteomes" id="UP000001307">
    <property type="component" value="Unassembled WGS sequence"/>
</dbReference>
<evidence type="ECO:0008006" key="3">
    <source>
        <dbReference type="Google" id="ProtNLM"/>
    </source>
</evidence>
<proteinExistence type="predicted"/>
<gene>
    <name evidence="1" type="ORF">GSOID_T00012322001</name>
</gene>
<evidence type="ECO:0000313" key="1">
    <source>
        <dbReference type="EMBL" id="CBY15406.1"/>
    </source>
</evidence>
<name>E4Y0J8_OIKDI</name>